<dbReference type="NCBIfam" id="TIGR00488">
    <property type="entry name" value="bis(5'-nucleosyl)-tetraphosphatase (symmetrical) YqeK"/>
    <property type="match status" value="1"/>
</dbReference>
<dbReference type="Gene3D" id="1.10.3210.10">
    <property type="entry name" value="Hypothetical protein af1432"/>
    <property type="match status" value="1"/>
</dbReference>
<feature type="domain" description="HD/PDEase" evidence="7">
    <location>
        <begin position="14"/>
        <end position="142"/>
    </location>
</feature>
<dbReference type="NCBIfam" id="TIGR00277">
    <property type="entry name" value="HDIG"/>
    <property type="match status" value="1"/>
</dbReference>
<dbReference type="AlphaFoldDB" id="A0A5D6WKI7"/>
<dbReference type="InterPro" id="IPR006675">
    <property type="entry name" value="HDIG_dom"/>
</dbReference>
<evidence type="ECO:0000256" key="3">
    <source>
        <dbReference type="ARBA" id="ARBA00022741"/>
    </source>
</evidence>
<evidence type="ECO:0000256" key="2">
    <source>
        <dbReference type="ARBA" id="ARBA00022723"/>
    </source>
</evidence>
<dbReference type="CDD" id="cd00077">
    <property type="entry name" value="HDc"/>
    <property type="match status" value="1"/>
</dbReference>
<dbReference type="InterPro" id="IPR005249">
    <property type="entry name" value="YqeK"/>
</dbReference>
<dbReference type="InterPro" id="IPR003607">
    <property type="entry name" value="HD/PDEase_dom"/>
</dbReference>
<dbReference type="InterPro" id="IPR006674">
    <property type="entry name" value="HD_domain"/>
</dbReference>
<gene>
    <name evidence="8" type="ORF">FZ041_08800</name>
</gene>
<comment type="catalytic activity">
    <reaction evidence="6">
        <text>P(1),P(4)-bis(5'-adenosyl) tetraphosphate + H2O = 2 ADP + 2 H(+)</text>
        <dbReference type="Rhea" id="RHEA:24252"/>
        <dbReference type="ChEBI" id="CHEBI:15377"/>
        <dbReference type="ChEBI" id="CHEBI:15378"/>
        <dbReference type="ChEBI" id="CHEBI:58141"/>
        <dbReference type="ChEBI" id="CHEBI:456216"/>
        <dbReference type="EC" id="3.6.1.41"/>
    </reaction>
</comment>
<evidence type="ECO:0000256" key="6">
    <source>
        <dbReference type="ARBA" id="ARBA00049417"/>
    </source>
</evidence>
<dbReference type="InterPro" id="IPR051094">
    <property type="entry name" value="Diverse_Catalytic_Enzymes"/>
</dbReference>
<dbReference type="PANTHER" id="PTHR35795">
    <property type="entry name" value="SLR1885 PROTEIN"/>
    <property type="match status" value="1"/>
</dbReference>
<dbReference type="EC" id="3.6.1.41" evidence="1"/>
<evidence type="ECO:0000256" key="1">
    <source>
        <dbReference type="ARBA" id="ARBA00012506"/>
    </source>
</evidence>
<evidence type="ECO:0000256" key="4">
    <source>
        <dbReference type="ARBA" id="ARBA00022801"/>
    </source>
</evidence>
<dbReference type="GO" id="GO:0000166">
    <property type="term" value="F:nucleotide binding"/>
    <property type="evidence" value="ECO:0007669"/>
    <property type="project" value="UniProtKB-KW"/>
</dbReference>
<accession>A0A5D6WKI7</accession>
<dbReference type="SUPFAM" id="SSF109604">
    <property type="entry name" value="HD-domain/PDEase-like"/>
    <property type="match status" value="1"/>
</dbReference>
<dbReference type="GO" id="GO:0046872">
    <property type="term" value="F:metal ion binding"/>
    <property type="evidence" value="ECO:0007669"/>
    <property type="project" value="UniProtKB-KW"/>
</dbReference>
<keyword evidence="4" id="KW-0378">Hydrolase</keyword>
<evidence type="ECO:0000313" key="8">
    <source>
        <dbReference type="EMBL" id="TYZ28357.1"/>
    </source>
</evidence>
<reference evidence="8 9" key="1">
    <citation type="submission" date="2019-08" db="EMBL/GenBank/DDBJ databases">
        <title>Selenomonas sp. mPRGC5 and Selenomonas sp. mPRGC8 isolated from ruminal fluid of dairy goat (Capra hircus).</title>
        <authorList>
            <person name="Poothong S."/>
            <person name="Nuengjamnong C."/>
            <person name="Tanasupawat S."/>
        </authorList>
    </citation>
    <scope>NUCLEOTIDE SEQUENCE [LARGE SCALE GENOMIC DNA]</scope>
    <source>
        <strain evidence="9">mPRGC8</strain>
    </source>
</reference>
<keyword evidence="9" id="KW-1185">Reference proteome</keyword>
<evidence type="ECO:0000256" key="5">
    <source>
        <dbReference type="ARBA" id="ARBA00023004"/>
    </source>
</evidence>
<sequence length="194" mass="21951">MSYEAMEAELASRLKDSRFRHCLGVAETAVFLAHRFGADEERARVAGLLHDCAREYRNEDMLAEAQRRGIAIGEVERAMPLLLHAYIGARRVREIYHVDDAMVEQAIWRHTVGGTGMTDLDKIIWFADMVEPGRNYPGVEELRRLAKTASLDDMVLEGLSQSIRFVVAKGHLIHPDTVLARNELLLKKTGRNEP</sequence>
<keyword evidence="5" id="KW-0408">Iron</keyword>
<dbReference type="GO" id="GO:0008803">
    <property type="term" value="F:bis(5'-nucleosyl)-tetraphosphatase (symmetrical) activity"/>
    <property type="evidence" value="ECO:0007669"/>
    <property type="project" value="UniProtKB-EC"/>
</dbReference>
<protein>
    <recommendedName>
        <fullName evidence="1">bis(5'-nucleosyl)-tetraphosphatase (symmetrical)</fullName>
        <ecNumber evidence="1">3.6.1.41</ecNumber>
    </recommendedName>
</protein>
<dbReference type="EMBL" id="VTOZ01000016">
    <property type="protein sequence ID" value="TYZ28357.1"/>
    <property type="molecule type" value="Genomic_DNA"/>
</dbReference>
<dbReference type="SMART" id="SM00471">
    <property type="entry name" value="HDc"/>
    <property type="match status" value="1"/>
</dbReference>
<keyword evidence="2" id="KW-0479">Metal-binding</keyword>
<dbReference type="PANTHER" id="PTHR35795:SF1">
    <property type="entry name" value="BIS(5'-NUCLEOSYL)-TETRAPHOSPHATASE, SYMMETRICAL"/>
    <property type="match status" value="1"/>
</dbReference>
<evidence type="ECO:0000313" key="9">
    <source>
        <dbReference type="Proteomes" id="UP000322783"/>
    </source>
</evidence>
<dbReference type="Pfam" id="PF01966">
    <property type="entry name" value="HD"/>
    <property type="match status" value="1"/>
</dbReference>
<comment type="caution">
    <text evidence="8">The sequence shown here is derived from an EMBL/GenBank/DDBJ whole genome shotgun (WGS) entry which is preliminary data.</text>
</comment>
<dbReference type="Proteomes" id="UP000322783">
    <property type="component" value="Unassembled WGS sequence"/>
</dbReference>
<organism evidence="8 9">
    <name type="scientific">Selenomonas caprae</name>
    <dbReference type="NCBI Taxonomy" id="2606905"/>
    <lineage>
        <taxon>Bacteria</taxon>
        <taxon>Bacillati</taxon>
        <taxon>Bacillota</taxon>
        <taxon>Negativicutes</taxon>
        <taxon>Selenomonadales</taxon>
        <taxon>Selenomonadaceae</taxon>
        <taxon>Selenomonas</taxon>
    </lineage>
</organism>
<name>A0A5D6WKI7_9FIRM</name>
<keyword evidence="3" id="KW-0547">Nucleotide-binding</keyword>
<proteinExistence type="predicted"/>
<evidence type="ECO:0000259" key="7">
    <source>
        <dbReference type="SMART" id="SM00471"/>
    </source>
</evidence>